<gene>
    <name evidence="1" type="ORF">J4709_46015</name>
</gene>
<sequence>MDVPWTDQGLLRLLEGWPHTMLARRAFIALSGAAVTASAWEWMDAPAPTTIARTAATGGRVSAETITVIDTIVAAAQQMDDQHGAAGAGFVSDQFACVSRLLRQASYDTATGRRLCAALAQLAQTAGFMAYENLQDGAAQRWYLTALHAAHSANDHALAASILALMSNQLAGMPGQTSQALQLSAAAQQAAARAPAAVQALIAARSSLAYAAAGDLSGFQRTRDQSLQALDHAGSHRDKTPRWARYVTRTELDAITGRGMVTLAEHLTGRHQQKLLASATTLLHDRALTSTAAYQRSTLRHLTWLGLAHARAGDLDQAGSAARAAARQAPQITSPRCRHLIGDLRDTLAAHPRRAPALRPLLKDLARVLPPS</sequence>
<comment type="caution">
    <text evidence="1">The sequence shown here is derived from an EMBL/GenBank/DDBJ whole genome shotgun (WGS) entry which is preliminary data.</text>
</comment>
<evidence type="ECO:0000313" key="1">
    <source>
        <dbReference type="EMBL" id="MBO2464946.1"/>
    </source>
</evidence>
<reference evidence="1 2" key="1">
    <citation type="submission" date="2021-03" db="EMBL/GenBank/DDBJ databases">
        <title>Actinomadura violae sp. nov., isolated from lichen in Thailand.</title>
        <authorList>
            <person name="Kanchanasin P."/>
            <person name="Saeng-In P."/>
            <person name="Phongsopitanun W."/>
            <person name="Yuki M."/>
            <person name="Kudo T."/>
            <person name="Ohkuma M."/>
            <person name="Tanasupawat S."/>
        </authorList>
    </citation>
    <scope>NUCLEOTIDE SEQUENCE [LARGE SCALE GENOMIC DNA]</scope>
    <source>
        <strain evidence="1 2">LCR2-06</strain>
    </source>
</reference>
<evidence type="ECO:0000313" key="2">
    <source>
        <dbReference type="Proteomes" id="UP000680206"/>
    </source>
</evidence>
<organism evidence="1 2">
    <name type="scientific">Actinomadura violacea</name>
    <dbReference type="NCBI Taxonomy" id="2819934"/>
    <lineage>
        <taxon>Bacteria</taxon>
        <taxon>Bacillati</taxon>
        <taxon>Actinomycetota</taxon>
        <taxon>Actinomycetes</taxon>
        <taxon>Streptosporangiales</taxon>
        <taxon>Thermomonosporaceae</taxon>
        <taxon>Actinomadura</taxon>
    </lineage>
</organism>
<keyword evidence="2" id="KW-1185">Reference proteome</keyword>
<dbReference type="EMBL" id="JAGEPF010000040">
    <property type="protein sequence ID" value="MBO2464946.1"/>
    <property type="molecule type" value="Genomic_DNA"/>
</dbReference>
<accession>A0ABS3S7T4</accession>
<evidence type="ECO:0008006" key="3">
    <source>
        <dbReference type="Google" id="ProtNLM"/>
    </source>
</evidence>
<proteinExistence type="predicted"/>
<dbReference type="RefSeq" id="WP_208251809.1">
    <property type="nucleotide sequence ID" value="NZ_JAGEPF010000040.1"/>
</dbReference>
<name>A0ABS3S7T4_9ACTN</name>
<protein>
    <recommendedName>
        <fullName evidence="3">Transcriptional regulator</fullName>
    </recommendedName>
</protein>
<dbReference type="Proteomes" id="UP000680206">
    <property type="component" value="Unassembled WGS sequence"/>
</dbReference>